<dbReference type="GO" id="GO:0006281">
    <property type="term" value="P:DNA repair"/>
    <property type="evidence" value="ECO:0007669"/>
    <property type="project" value="TreeGrafter"/>
</dbReference>
<dbReference type="GO" id="GO:0016787">
    <property type="term" value="F:hydrolase activity"/>
    <property type="evidence" value="ECO:0007669"/>
    <property type="project" value="UniProtKB-KW"/>
</dbReference>
<dbReference type="InterPro" id="IPR049730">
    <property type="entry name" value="SNF2/RAD54-like_C"/>
</dbReference>
<dbReference type="PROSITE" id="PS51192">
    <property type="entry name" value="HELICASE_ATP_BIND_1"/>
    <property type="match status" value="1"/>
</dbReference>
<dbReference type="PROSITE" id="PS00690">
    <property type="entry name" value="DEAH_ATP_HELICASE"/>
    <property type="match status" value="1"/>
</dbReference>
<dbReference type="Gene3D" id="3.40.50.10810">
    <property type="entry name" value="Tandem AAA-ATPase domain"/>
    <property type="match status" value="1"/>
</dbReference>
<dbReference type="Gene3D" id="3.40.50.300">
    <property type="entry name" value="P-loop containing nucleotide triphosphate hydrolases"/>
    <property type="match status" value="1"/>
</dbReference>
<dbReference type="Proteomes" id="UP000799766">
    <property type="component" value="Unassembled WGS sequence"/>
</dbReference>
<evidence type="ECO:0000313" key="7">
    <source>
        <dbReference type="EMBL" id="KAF2458817.1"/>
    </source>
</evidence>
<dbReference type="InterPro" id="IPR000330">
    <property type="entry name" value="SNF2_N"/>
</dbReference>
<keyword evidence="2" id="KW-0547">Nucleotide-binding</keyword>
<sequence>MSLQLFCNRTDGSKFFSRTTLFVIIYGPMEIFDDVGEYCRQHDAYLQDPIGCDRDVPYRNPHRLDGLDENASTTYQLIAQKGVKEEVVREQVDILAGLEFDEDLPEAEAPAALWTQLYPHQKQALAFMQKRERSWDFKSLRRDLWGIDQDRLGAITFVNNITLDTQYEQPPDFRGGILADQMGLGKSLTIISLIASDFDVEDVGPGSPFPKRVSESDAEDQNSVRATLLVVPPSLLQSWETQLRTHVRRKTLRWFRHHETSKIQNASELRRYEIVMTTFPTISSEFRKRNFADSILFKTRWHRIVLDEAHCIRNFKTTMAKAVCELSARARWALTGTPLQNRLADFASLLRFLRVYPYDDPKMFQIDIINVLKSQGEDIAVGRVKKLIKFIMIRRTQSAIKLPKKTDQVVKLHFTPSELSRYKQAESPIAAMIDDALNSTAQQSGIFIHALARINALRKFCNIGSTASLKEVTSPMFQQPQNLQADISTAQERYDNLVSLGQSSCVVCSSNLEASNVEGLCVGTQSGQAYLTSCMVLLCEACYTEGKESVCSCESPTTCVPEAVITNRALSVPASPASEIFFQDGFPTKIKALGEDLKSSLDEKSVVFSSWTTTLDFVRKMLDKERIPYVQVDGRVPPRKRIAAFDEFRNRQNIKVVLLTIACGAEGLDLTAASRVYLLEPQWNPSVEEQALARIHRLGQKRTVTTIRFAMKDSIEDHVLGIQDRKKHLADLLLSQSQNSTSQQEIAREKLQRLRSLLD</sequence>
<gene>
    <name evidence="7" type="ORF">BDY21DRAFT_212339</name>
</gene>
<organism evidence="7 8">
    <name type="scientific">Lineolata rhizophorae</name>
    <dbReference type="NCBI Taxonomy" id="578093"/>
    <lineage>
        <taxon>Eukaryota</taxon>
        <taxon>Fungi</taxon>
        <taxon>Dikarya</taxon>
        <taxon>Ascomycota</taxon>
        <taxon>Pezizomycotina</taxon>
        <taxon>Dothideomycetes</taxon>
        <taxon>Dothideomycetes incertae sedis</taxon>
        <taxon>Lineolatales</taxon>
        <taxon>Lineolataceae</taxon>
        <taxon>Lineolata</taxon>
    </lineage>
</organism>
<dbReference type="SUPFAM" id="SSF52540">
    <property type="entry name" value="P-loop containing nucleoside triphosphate hydrolases"/>
    <property type="match status" value="2"/>
</dbReference>
<dbReference type="AlphaFoldDB" id="A0A6A6P4U7"/>
<dbReference type="PANTHER" id="PTHR45626">
    <property type="entry name" value="TRANSCRIPTION TERMINATION FACTOR 2-RELATED"/>
    <property type="match status" value="1"/>
</dbReference>
<evidence type="ECO:0000256" key="2">
    <source>
        <dbReference type="ARBA" id="ARBA00022741"/>
    </source>
</evidence>
<proteinExistence type="predicted"/>
<dbReference type="GO" id="GO:0008094">
    <property type="term" value="F:ATP-dependent activity, acting on DNA"/>
    <property type="evidence" value="ECO:0007669"/>
    <property type="project" value="TreeGrafter"/>
</dbReference>
<dbReference type="EMBL" id="MU001677">
    <property type="protein sequence ID" value="KAF2458817.1"/>
    <property type="molecule type" value="Genomic_DNA"/>
</dbReference>
<protein>
    <submittedName>
        <fullName evidence="7">SNF2 family N-terminal domain-containing protein</fullName>
    </submittedName>
</protein>
<evidence type="ECO:0000256" key="4">
    <source>
        <dbReference type="ARBA" id="ARBA00022840"/>
    </source>
</evidence>
<evidence type="ECO:0000313" key="8">
    <source>
        <dbReference type="Proteomes" id="UP000799766"/>
    </source>
</evidence>
<dbReference type="CDD" id="cd18008">
    <property type="entry name" value="DEXDc_SHPRH-like"/>
    <property type="match status" value="1"/>
</dbReference>
<feature type="domain" description="Helicase C-terminal" evidence="6">
    <location>
        <begin position="589"/>
        <end position="759"/>
    </location>
</feature>
<evidence type="ECO:0000256" key="3">
    <source>
        <dbReference type="ARBA" id="ARBA00022801"/>
    </source>
</evidence>
<dbReference type="GO" id="GO:0005634">
    <property type="term" value="C:nucleus"/>
    <property type="evidence" value="ECO:0007669"/>
    <property type="project" value="UniProtKB-SubCell"/>
</dbReference>
<feature type="domain" description="Helicase ATP-binding" evidence="5">
    <location>
        <begin position="167"/>
        <end position="356"/>
    </location>
</feature>
<dbReference type="Pfam" id="PF00271">
    <property type="entry name" value="Helicase_C"/>
    <property type="match status" value="1"/>
</dbReference>
<dbReference type="PROSITE" id="PS51194">
    <property type="entry name" value="HELICASE_CTER"/>
    <property type="match status" value="1"/>
</dbReference>
<dbReference type="OrthoDB" id="448448at2759"/>
<dbReference type="InterPro" id="IPR014001">
    <property type="entry name" value="Helicase_ATP-bd"/>
</dbReference>
<name>A0A6A6P4U7_9PEZI</name>
<comment type="subcellular location">
    <subcellularLocation>
        <location evidence="1">Nucleus</location>
    </subcellularLocation>
</comment>
<dbReference type="InterPro" id="IPR002464">
    <property type="entry name" value="DNA/RNA_helicase_DEAH_CS"/>
</dbReference>
<keyword evidence="3" id="KW-0378">Hydrolase</keyword>
<reference evidence="7" key="1">
    <citation type="journal article" date="2020" name="Stud. Mycol.">
        <title>101 Dothideomycetes genomes: a test case for predicting lifestyles and emergence of pathogens.</title>
        <authorList>
            <person name="Haridas S."/>
            <person name="Albert R."/>
            <person name="Binder M."/>
            <person name="Bloem J."/>
            <person name="Labutti K."/>
            <person name="Salamov A."/>
            <person name="Andreopoulos B."/>
            <person name="Baker S."/>
            <person name="Barry K."/>
            <person name="Bills G."/>
            <person name="Bluhm B."/>
            <person name="Cannon C."/>
            <person name="Castanera R."/>
            <person name="Culley D."/>
            <person name="Daum C."/>
            <person name="Ezra D."/>
            <person name="Gonzalez J."/>
            <person name="Henrissat B."/>
            <person name="Kuo A."/>
            <person name="Liang C."/>
            <person name="Lipzen A."/>
            <person name="Lutzoni F."/>
            <person name="Magnuson J."/>
            <person name="Mondo S."/>
            <person name="Nolan M."/>
            <person name="Ohm R."/>
            <person name="Pangilinan J."/>
            <person name="Park H.-J."/>
            <person name="Ramirez L."/>
            <person name="Alfaro M."/>
            <person name="Sun H."/>
            <person name="Tritt A."/>
            <person name="Yoshinaga Y."/>
            <person name="Zwiers L.-H."/>
            <person name="Turgeon B."/>
            <person name="Goodwin S."/>
            <person name="Spatafora J."/>
            <person name="Crous P."/>
            <person name="Grigoriev I."/>
        </authorList>
    </citation>
    <scope>NUCLEOTIDE SEQUENCE</scope>
    <source>
        <strain evidence="7">ATCC 16933</strain>
    </source>
</reference>
<evidence type="ECO:0000256" key="1">
    <source>
        <dbReference type="ARBA" id="ARBA00004123"/>
    </source>
</evidence>
<evidence type="ECO:0000259" key="5">
    <source>
        <dbReference type="PROSITE" id="PS51192"/>
    </source>
</evidence>
<dbReference type="Pfam" id="PF00176">
    <property type="entry name" value="SNF2-rel_dom"/>
    <property type="match status" value="1"/>
</dbReference>
<dbReference type="CDD" id="cd18793">
    <property type="entry name" value="SF2_C_SNF"/>
    <property type="match status" value="1"/>
</dbReference>
<dbReference type="SMART" id="SM00487">
    <property type="entry name" value="DEXDc"/>
    <property type="match status" value="1"/>
</dbReference>
<evidence type="ECO:0000259" key="6">
    <source>
        <dbReference type="PROSITE" id="PS51194"/>
    </source>
</evidence>
<dbReference type="InterPro" id="IPR001650">
    <property type="entry name" value="Helicase_C-like"/>
</dbReference>
<dbReference type="SMART" id="SM00490">
    <property type="entry name" value="HELICc"/>
    <property type="match status" value="1"/>
</dbReference>
<accession>A0A6A6P4U7</accession>
<keyword evidence="4" id="KW-0067">ATP-binding</keyword>
<dbReference type="InterPro" id="IPR027417">
    <property type="entry name" value="P-loop_NTPase"/>
</dbReference>
<dbReference type="InterPro" id="IPR050628">
    <property type="entry name" value="SNF2_RAD54_helicase_TF"/>
</dbReference>
<dbReference type="GO" id="GO:0005524">
    <property type="term" value="F:ATP binding"/>
    <property type="evidence" value="ECO:0007669"/>
    <property type="project" value="UniProtKB-KW"/>
</dbReference>
<keyword evidence="8" id="KW-1185">Reference proteome</keyword>
<dbReference type="InterPro" id="IPR038718">
    <property type="entry name" value="SNF2-like_sf"/>
</dbReference>